<evidence type="ECO:0000256" key="4">
    <source>
        <dbReference type="ARBA" id="ARBA00022989"/>
    </source>
</evidence>
<protein>
    <submittedName>
        <fullName evidence="10">17489_t:CDS:1</fullName>
    </submittedName>
</protein>
<keyword evidence="5 8" id="KW-0472">Membrane</keyword>
<dbReference type="Pfam" id="PF01822">
    <property type="entry name" value="WSC"/>
    <property type="match status" value="2"/>
</dbReference>
<keyword evidence="4 8" id="KW-1133">Transmembrane helix</keyword>
<evidence type="ECO:0000256" key="3">
    <source>
        <dbReference type="ARBA" id="ARBA00022729"/>
    </source>
</evidence>
<feature type="region of interest" description="Disordered" evidence="7">
    <location>
        <begin position="315"/>
        <end position="357"/>
    </location>
</feature>
<reference evidence="10 11" key="1">
    <citation type="submission" date="2021-06" db="EMBL/GenBank/DDBJ databases">
        <authorList>
            <person name="Kallberg Y."/>
            <person name="Tangrot J."/>
            <person name="Rosling A."/>
        </authorList>
    </citation>
    <scope>NUCLEOTIDE SEQUENCE [LARGE SCALE GENOMIC DNA]</scope>
    <source>
        <strain evidence="10 11">120-4 pot B 10/14</strain>
    </source>
</reference>
<keyword evidence="6" id="KW-0325">Glycoprotein</keyword>
<dbReference type="Proteomes" id="UP000789901">
    <property type="component" value="Unassembled WGS sequence"/>
</dbReference>
<evidence type="ECO:0000256" key="1">
    <source>
        <dbReference type="ARBA" id="ARBA00004167"/>
    </source>
</evidence>
<dbReference type="PANTHER" id="PTHR24269:SF16">
    <property type="entry name" value="PROTEIN SLG1"/>
    <property type="match status" value="1"/>
</dbReference>
<dbReference type="InterPro" id="IPR051836">
    <property type="entry name" value="Kremen_rcpt"/>
</dbReference>
<evidence type="ECO:0000259" key="9">
    <source>
        <dbReference type="PROSITE" id="PS51212"/>
    </source>
</evidence>
<feature type="transmembrane region" description="Helical" evidence="8">
    <location>
        <begin position="286"/>
        <end position="307"/>
    </location>
</feature>
<dbReference type="PANTHER" id="PTHR24269">
    <property type="entry name" value="KREMEN PROTEIN"/>
    <property type="match status" value="1"/>
</dbReference>
<evidence type="ECO:0000313" key="10">
    <source>
        <dbReference type="EMBL" id="CAG8804944.1"/>
    </source>
</evidence>
<keyword evidence="2 8" id="KW-0812">Transmembrane</keyword>
<dbReference type="SMART" id="SM00321">
    <property type="entry name" value="WSC"/>
    <property type="match status" value="2"/>
</dbReference>
<feature type="domain" description="WSC" evidence="9">
    <location>
        <begin position="192"/>
        <end position="294"/>
    </location>
</feature>
<evidence type="ECO:0000256" key="6">
    <source>
        <dbReference type="ARBA" id="ARBA00023180"/>
    </source>
</evidence>
<gene>
    <name evidence="10" type="ORF">GMARGA_LOCUS23972</name>
</gene>
<evidence type="ECO:0000256" key="2">
    <source>
        <dbReference type="ARBA" id="ARBA00022692"/>
    </source>
</evidence>
<dbReference type="EMBL" id="CAJVQB010024793">
    <property type="protein sequence ID" value="CAG8804944.1"/>
    <property type="molecule type" value="Genomic_DNA"/>
</dbReference>
<feature type="domain" description="WSC" evidence="9">
    <location>
        <begin position="43"/>
        <end position="158"/>
    </location>
</feature>
<evidence type="ECO:0000256" key="7">
    <source>
        <dbReference type="SAM" id="MobiDB-lite"/>
    </source>
</evidence>
<dbReference type="PROSITE" id="PS51212">
    <property type="entry name" value="WSC"/>
    <property type="match status" value="2"/>
</dbReference>
<evidence type="ECO:0000256" key="8">
    <source>
        <dbReference type="SAM" id="Phobius"/>
    </source>
</evidence>
<sequence>MKNKQKKLDSKYWNVSKSLITRDECSVDEYNCTSSCLLAEQGPRQQPTCYVLKPGLNETLNGLELAGLNGHYYTGWDLKTSGRNLTMYPELCIAYCADYAFKYAALSNGSECRCGNDITAYTNDSNCNMNCPANAVNYFSNTTDNCGGKNSYSIYETIISDPYNHYNYTNVTNVNDVNEKVNIVHDPKKYVDSRYLYCIPDHPHCNKRIFTGTFKDDGTQIKETSNMTVDYCIDKCRESGYNNAGLEAGTQCFCANASSYTLNRLSSEYCSSSCAGNSSQTCGGLWTIRVIIIALVVFIAIICIVVIRRKRNNVNNTSNAGNGNENNNITGNPSRTSDAGNESEHNNITSGAREQLY</sequence>
<evidence type="ECO:0000313" key="11">
    <source>
        <dbReference type="Proteomes" id="UP000789901"/>
    </source>
</evidence>
<comment type="subcellular location">
    <subcellularLocation>
        <location evidence="1">Membrane</location>
        <topology evidence="1">Single-pass membrane protein</topology>
    </subcellularLocation>
</comment>
<accession>A0ABN7VY33</accession>
<keyword evidence="11" id="KW-1185">Reference proteome</keyword>
<feature type="compositionally biased region" description="Low complexity" evidence="7">
    <location>
        <begin position="315"/>
        <end position="332"/>
    </location>
</feature>
<evidence type="ECO:0000256" key="5">
    <source>
        <dbReference type="ARBA" id="ARBA00023136"/>
    </source>
</evidence>
<proteinExistence type="predicted"/>
<feature type="compositionally biased region" description="Polar residues" evidence="7">
    <location>
        <begin position="333"/>
        <end position="357"/>
    </location>
</feature>
<dbReference type="InterPro" id="IPR002889">
    <property type="entry name" value="WSC_carb-bd"/>
</dbReference>
<comment type="caution">
    <text evidence="10">The sequence shown here is derived from an EMBL/GenBank/DDBJ whole genome shotgun (WGS) entry which is preliminary data.</text>
</comment>
<keyword evidence="3" id="KW-0732">Signal</keyword>
<name>A0ABN7VY33_GIGMA</name>
<organism evidence="10 11">
    <name type="scientific">Gigaspora margarita</name>
    <dbReference type="NCBI Taxonomy" id="4874"/>
    <lineage>
        <taxon>Eukaryota</taxon>
        <taxon>Fungi</taxon>
        <taxon>Fungi incertae sedis</taxon>
        <taxon>Mucoromycota</taxon>
        <taxon>Glomeromycotina</taxon>
        <taxon>Glomeromycetes</taxon>
        <taxon>Diversisporales</taxon>
        <taxon>Gigasporaceae</taxon>
        <taxon>Gigaspora</taxon>
    </lineage>
</organism>